<dbReference type="GO" id="GO:0015421">
    <property type="term" value="F:ABC-type oligopeptide transporter activity"/>
    <property type="evidence" value="ECO:0007669"/>
    <property type="project" value="TreeGrafter"/>
</dbReference>
<keyword evidence="13" id="KW-1185">Reference proteome</keyword>
<protein>
    <submittedName>
        <fullName evidence="12">ATP-binding cassette subfamily B protein</fullName>
    </submittedName>
</protein>
<dbReference type="GO" id="GO:0016887">
    <property type="term" value="F:ATP hydrolysis activity"/>
    <property type="evidence" value="ECO:0007669"/>
    <property type="project" value="InterPro"/>
</dbReference>
<keyword evidence="6 12" id="KW-0067">ATP-binding</keyword>
<comment type="caution">
    <text evidence="12">The sequence shown here is derived from an EMBL/GenBank/DDBJ whole genome shotgun (WGS) entry which is preliminary data.</text>
</comment>
<dbReference type="PANTHER" id="PTHR43394:SF1">
    <property type="entry name" value="ATP-BINDING CASSETTE SUB-FAMILY B MEMBER 10, MITOCHONDRIAL"/>
    <property type="match status" value="1"/>
</dbReference>
<dbReference type="InterPro" id="IPR003593">
    <property type="entry name" value="AAA+_ATPase"/>
</dbReference>
<dbReference type="FunFam" id="3.40.50.300:FF:000221">
    <property type="entry name" value="Multidrug ABC transporter ATP-binding protein"/>
    <property type="match status" value="1"/>
</dbReference>
<dbReference type="Pfam" id="PF00005">
    <property type="entry name" value="ABC_tran"/>
    <property type="match status" value="1"/>
</dbReference>
<evidence type="ECO:0000313" key="13">
    <source>
        <dbReference type="Proteomes" id="UP000524404"/>
    </source>
</evidence>
<dbReference type="SUPFAM" id="SSF90123">
    <property type="entry name" value="ABC transporter transmembrane region"/>
    <property type="match status" value="1"/>
</dbReference>
<evidence type="ECO:0000256" key="4">
    <source>
        <dbReference type="ARBA" id="ARBA00022692"/>
    </source>
</evidence>
<dbReference type="Proteomes" id="UP000524404">
    <property type="component" value="Unassembled WGS sequence"/>
</dbReference>
<keyword evidence="3" id="KW-1003">Cell membrane</keyword>
<dbReference type="PROSITE" id="PS50929">
    <property type="entry name" value="ABC_TM1F"/>
    <property type="match status" value="1"/>
</dbReference>
<dbReference type="InterPro" id="IPR011527">
    <property type="entry name" value="ABC1_TM_dom"/>
</dbReference>
<feature type="transmembrane region" description="Helical" evidence="9">
    <location>
        <begin position="164"/>
        <end position="182"/>
    </location>
</feature>
<keyword evidence="2" id="KW-0813">Transport</keyword>
<dbReference type="SUPFAM" id="SSF52540">
    <property type="entry name" value="P-loop containing nucleoside triphosphate hydrolases"/>
    <property type="match status" value="1"/>
</dbReference>
<evidence type="ECO:0000313" key="12">
    <source>
        <dbReference type="EMBL" id="MBB6002070.1"/>
    </source>
</evidence>
<dbReference type="AlphaFoldDB" id="A0A841EP61"/>
<dbReference type="PROSITE" id="PS50893">
    <property type="entry name" value="ABC_TRANSPORTER_2"/>
    <property type="match status" value="1"/>
</dbReference>
<dbReference type="Gene3D" id="3.40.50.300">
    <property type="entry name" value="P-loop containing nucleotide triphosphate hydrolases"/>
    <property type="match status" value="1"/>
</dbReference>
<feature type="transmembrane region" description="Helical" evidence="9">
    <location>
        <begin position="188"/>
        <end position="206"/>
    </location>
</feature>
<dbReference type="InterPro" id="IPR003439">
    <property type="entry name" value="ABC_transporter-like_ATP-bd"/>
</dbReference>
<feature type="transmembrane region" description="Helical" evidence="9">
    <location>
        <begin position="28"/>
        <end position="50"/>
    </location>
</feature>
<dbReference type="InterPro" id="IPR039421">
    <property type="entry name" value="Type_1_exporter"/>
</dbReference>
<feature type="transmembrane region" description="Helical" evidence="9">
    <location>
        <begin position="80"/>
        <end position="106"/>
    </location>
</feature>
<evidence type="ECO:0000256" key="8">
    <source>
        <dbReference type="ARBA" id="ARBA00023136"/>
    </source>
</evidence>
<reference evidence="12 13" key="1">
    <citation type="submission" date="2020-08" db="EMBL/GenBank/DDBJ databases">
        <title>Functional genomics of gut bacteria from endangered species of beetles.</title>
        <authorList>
            <person name="Carlos-Shanley C."/>
        </authorList>
    </citation>
    <scope>NUCLEOTIDE SEQUENCE [LARGE SCALE GENOMIC DNA]</scope>
    <source>
        <strain evidence="12 13">S00070</strain>
    </source>
</reference>
<dbReference type="InterPro" id="IPR036640">
    <property type="entry name" value="ABC1_TM_sf"/>
</dbReference>
<comment type="subcellular location">
    <subcellularLocation>
        <location evidence="1">Cell membrane</location>
        <topology evidence="1">Multi-pass membrane protein</topology>
    </subcellularLocation>
</comment>
<dbReference type="GO" id="GO:0005524">
    <property type="term" value="F:ATP binding"/>
    <property type="evidence" value="ECO:0007669"/>
    <property type="project" value="UniProtKB-KW"/>
</dbReference>
<organism evidence="12 13">
    <name type="scientific">Arcicella rosea</name>
    <dbReference type="NCBI Taxonomy" id="502909"/>
    <lineage>
        <taxon>Bacteria</taxon>
        <taxon>Pseudomonadati</taxon>
        <taxon>Bacteroidota</taxon>
        <taxon>Cytophagia</taxon>
        <taxon>Cytophagales</taxon>
        <taxon>Flectobacillaceae</taxon>
        <taxon>Arcicella</taxon>
    </lineage>
</organism>
<sequence>MKPLLSSIGYRNMKSLKHLNQYFLKYKWYLILGTLFTFISNLFGVVPAQIVRYALDLVKETIDLYFLYDGFISQKMVYEFFAFSILLYGSLILVLALLKGFFLFLVRQTLIVMSRHIEFDLKNEIYQHYQTLPLSFYRKNNTGDLMARISEDVNKVRMYVGPSLMYGLNLISVFILVVWYMLSVNQKLTWYVLLPVPFLSGSIYFVNTIIMRKSEQIQANLSKISTFTQEAFSGIRVLKAFVQEEPSTIAFTKQANVYREKSLDLVKVDSLFTPLVSVLAGLSSVIVVYVGGLEVMAGRLTAGSITEFILYVYMLTWPMIALGWTTSQIQRAAASQQRINEFLEIKTDIISQENINHEVEGAIEVKNVTFTYTDSGIVALKNFSMSINAGESVAILGTTGAGKSTVANLLCRMYDANEGEIKIDGLPIKSLNVNKYRSQIGYVPQDVFLFSDSIRNNVRFGSNEMSEEEIIKAAKDADLYNNVIDFPEGFDTVLGERGVTLSGGQKQRLSIARAIAREPKILILDDCLSAVDTKTENQILNNLQGIMKGRTSIIISHRVSSAKLADKIIMLDDGNIIEQGSHEELMNANNAYKELYEKQLQVEEV</sequence>
<keyword evidence="8 9" id="KW-0472">Membrane</keyword>
<evidence type="ECO:0000259" key="11">
    <source>
        <dbReference type="PROSITE" id="PS50929"/>
    </source>
</evidence>
<dbReference type="Gene3D" id="1.20.1560.10">
    <property type="entry name" value="ABC transporter type 1, transmembrane domain"/>
    <property type="match status" value="1"/>
</dbReference>
<feature type="domain" description="ABC transmembrane type-1" evidence="11">
    <location>
        <begin position="31"/>
        <end position="331"/>
    </location>
</feature>
<evidence type="ECO:0000259" key="10">
    <source>
        <dbReference type="PROSITE" id="PS50893"/>
    </source>
</evidence>
<proteinExistence type="predicted"/>
<evidence type="ECO:0000256" key="7">
    <source>
        <dbReference type="ARBA" id="ARBA00022989"/>
    </source>
</evidence>
<dbReference type="CDD" id="cd18541">
    <property type="entry name" value="ABC_6TM_TmrB_like"/>
    <property type="match status" value="1"/>
</dbReference>
<evidence type="ECO:0000256" key="3">
    <source>
        <dbReference type="ARBA" id="ARBA00022475"/>
    </source>
</evidence>
<dbReference type="Pfam" id="PF00664">
    <property type="entry name" value="ABC_membrane"/>
    <property type="match status" value="1"/>
</dbReference>
<gene>
    <name evidence="12" type="ORF">HNP25_000719</name>
</gene>
<dbReference type="InterPro" id="IPR027417">
    <property type="entry name" value="P-loop_NTPase"/>
</dbReference>
<keyword evidence="4 9" id="KW-0812">Transmembrane</keyword>
<evidence type="ECO:0000256" key="1">
    <source>
        <dbReference type="ARBA" id="ARBA00004651"/>
    </source>
</evidence>
<feature type="transmembrane region" description="Helical" evidence="9">
    <location>
        <begin position="271"/>
        <end position="290"/>
    </location>
</feature>
<dbReference type="PANTHER" id="PTHR43394">
    <property type="entry name" value="ATP-DEPENDENT PERMEASE MDL1, MITOCHONDRIAL"/>
    <property type="match status" value="1"/>
</dbReference>
<name>A0A841EP61_9BACT</name>
<dbReference type="EMBL" id="JACHKT010000003">
    <property type="protein sequence ID" value="MBB6002070.1"/>
    <property type="molecule type" value="Genomic_DNA"/>
</dbReference>
<evidence type="ECO:0000256" key="5">
    <source>
        <dbReference type="ARBA" id="ARBA00022741"/>
    </source>
</evidence>
<evidence type="ECO:0000256" key="2">
    <source>
        <dbReference type="ARBA" id="ARBA00022448"/>
    </source>
</evidence>
<keyword evidence="7 9" id="KW-1133">Transmembrane helix</keyword>
<dbReference type="PROSITE" id="PS00211">
    <property type="entry name" value="ABC_TRANSPORTER_1"/>
    <property type="match status" value="1"/>
</dbReference>
<feature type="domain" description="ABC transporter" evidence="10">
    <location>
        <begin position="363"/>
        <end position="598"/>
    </location>
</feature>
<feature type="transmembrane region" description="Helical" evidence="9">
    <location>
        <begin position="310"/>
        <end position="329"/>
    </location>
</feature>
<dbReference type="SMART" id="SM00382">
    <property type="entry name" value="AAA"/>
    <property type="match status" value="1"/>
</dbReference>
<keyword evidence="5" id="KW-0547">Nucleotide-binding</keyword>
<evidence type="ECO:0000256" key="6">
    <source>
        <dbReference type="ARBA" id="ARBA00022840"/>
    </source>
</evidence>
<evidence type="ECO:0000256" key="9">
    <source>
        <dbReference type="SAM" id="Phobius"/>
    </source>
</evidence>
<dbReference type="GO" id="GO:0005886">
    <property type="term" value="C:plasma membrane"/>
    <property type="evidence" value="ECO:0007669"/>
    <property type="project" value="UniProtKB-SubCell"/>
</dbReference>
<dbReference type="InterPro" id="IPR017871">
    <property type="entry name" value="ABC_transporter-like_CS"/>
</dbReference>
<accession>A0A841EP61</accession>